<keyword evidence="2" id="KW-1185">Reference proteome</keyword>
<dbReference type="EMBL" id="JBBPBM010000039">
    <property type="protein sequence ID" value="KAK8526044.1"/>
    <property type="molecule type" value="Genomic_DNA"/>
</dbReference>
<gene>
    <name evidence="1" type="ORF">V6N12_020525</name>
</gene>
<dbReference type="PANTHER" id="PTHR33710:SF64">
    <property type="entry name" value="ENDONUCLEASE_EXONUCLEASE_PHOSPHATASE DOMAIN-CONTAINING PROTEIN"/>
    <property type="match status" value="1"/>
</dbReference>
<sequence length="209" mass="24401">MFLDPEEKLGQSLNTSLIDIFKAFMFEVGLMDIPLQRGKYSWSNNRDPSTFVRLDKFLISAEFEIAFPDIFQRLLEKLISNHNAILLSKLCIDWGPKPFRCFNFWYKDEGFNDTVTNSLLVLKQKNPNIRIGGLIRGSKLALKKWYGNSVRGTRKPIAILEKEISEVKQRLQCGNYAPELPLLLVNLKANLWKEYRREESSWLQKSRLK</sequence>
<dbReference type="InterPro" id="IPR036691">
    <property type="entry name" value="Endo/exonu/phosph_ase_sf"/>
</dbReference>
<comment type="caution">
    <text evidence="1">The sequence shown here is derived from an EMBL/GenBank/DDBJ whole genome shotgun (WGS) entry which is preliminary data.</text>
</comment>
<name>A0ABR2CYD1_9ROSI</name>
<organism evidence="1 2">
    <name type="scientific">Hibiscus sabdariffa</name>
    <name type="common">roselle</name>
    <dbReference type="NCBI Taxonomy" id="183260"/>
    <lineage>
        <taxon>Eukaryota</taxon>
        <taxon>Viridiplantae</taxon>
        <taxon>Streptophyta</taxon>
        <taxon>Embryophyta</taxon>
        <taxon>Tracheophyta</taxon>
        <taxon>Spermatophyta</taxon>
        <taxon>Magnoliopsida</taxon>
        <taxon>eudicotyledons</taxon>
        <taxon>Gunneridae</taxon>
        <taxon>Pentapetalae</taxon>
        <taxon>rosids</taxon>
        <taxon>malvids</taxon>
        <taxon>Malvales</taxon>
        <taxon>Malvaceae</taxon>
        <taxon>Malvoideae</taxon>
        <taxon>Hibiscus</taxon>
    </lineage>
</organism>
<evidence type="ECO:0000313" key="2">
    <source>
        <dbReference type="Proteomes" id="UP001472677"/>
    </source>
</evidence>
<dbReference type="SUPFAM" id="SSF56219">
    <property type="entry name" value="DNase I-like"/>
    <property type="match status" value="1"/>
</dbReference>
<protein>
    <submittedName>
        <fullName evidence="1">Uncharacterized protein</fullName>
    </submittedName>
</protein>
<evidence type="ECO:0000313" key="1">
    <source>
        <dbReference type="EMBL" id="KAK8526044.1"/>
    </source>
</evidence>
<dbReference type="PANTHER" id="PTHR33710">
    <property type="entry name" value="BNAC02G09200D PROTEIN"/>
    <property type="match status" value="1"/>
</dbReference>
<proteinExistence type="predicted"/>
<reference evidence="1 2" key="1">
    <citation type="journal article" date="2024" name="G3 (Bethesda)">
        <title>Genome assembly of Hibiscus sabdariffa L. provides insights into metabolisms of medicinal natural products.</title>
        <authorList>
            <person name="Kim T."/>
        </authorList>
    </citation>
    <scope>NUCLEOTIDE SEQUENCE [LARGE SCALE GENOMIC DNA]</scope>
    <source>
        <strain evidence="1">TK-2024</strain>
        <tissue evidence="1">Old leaves</tissue>
    </source>
</reference>
<accession>A0ABR2CYD1</accession>
<dbReference type="Proteomes" id="UP001472677">
    <property type="component" value="Unassembled WGS sequence"/>
</dbReference>